<dbReference type="AlphaFoldDB" id="A0A5J0S8Q4"/>
<dbReference type="GO" id="GO:0006351">
    <property type="term" value="P:DNA-templated transcription"/>
    <property type="evidence" value="ECO:0007669"/>
    <property type="project" value="InterPro"/>
</dbReference>
<organism evidence="1">
    <name type="scientific">Salmonella enterica subsp. enterica serovar Kottbus</name>
    <dbReference type="NCBI Taxonomy" id="224727"/>
    <lineage>
        <taxon>Bacteria</taxon>
        <taxon>Pseudomonadati</taxon>
        <taxon>Pseudomonadota</taxon>
        <taxon>Gammaproteobacteria</taxon>
        <taxon>Enterobacterales</taxon>
        <taxon>Enterobacteriaceae</taxon>
        <taxon>Salmonella</taxon>
    </lineage>
</organism>
<dbReference type="InterPro" id="IPR020357">
    <property type="entry name" value="Tscrpt_reg_CaiF/GrlA"/>
</dbReference>
<comment type="caution">
    <text evidence="1">The sequence shown here is derived from an EMBL/GenBank/DDBJ whole genome shotgun (WGS) entry which is preliminary data.</text>
</comment>
<dbReference type="Gene3D" id="1.10.10.10">
    <property type="entry name" value="Winged helix-like DNA-binding domain superfamily/Winged helix DNA-binding domain"/>
    <property type="match status" value="1"/>
</dbReference>
<dbReference type="EMBL" id="AAGQTM010000040">
    <property type="protein sequence ID" value="EBQ9797262.1"/>
    <property type="molecule type" value="Genomic_DNA"/>
</dbReference>
<sequence>MLKKINENNHYIIPDCVKAYSGEPLYIIISRWCFYKKRWITCQDISIAFKIPYRRASFQLSYINKKKDRVKCKIRYSTESIGQGLKLEVFVESIKDVPDVLLKNESKMHPSGATIRRIGNAMMKNSGVWDNLLKK</sequence>
<gene>
    <name evidence="1" type="ORF">DM035_24400</name>
</gene>
<dbReference type="InterPro" id="IPR036388">
    <property type="entry name" value="WH-like_DNA-bd_sf"/>
</dbReference>
<accession>A0A5J0S8Q4</accession>
<dbReference type="Pfam" id="PF07180">
    <property type="entry name" value="CaiF_GrlA"/>
    <property type="match status" value="1"/>
</dbReference>
<evidence type="ECO:0000313" key="1">
    <source>
        <dbReference type="EMBL" id="EBQ9797262.1"/>
    </source>
</evidence>
<reference evidence="1" key="1">
    <citation type="submission" date="2018-06" db="EMBL/GenBank/DDBJ databases">
        <authorList>
            <person name="Ashton P.M."/>
            <person name="Dallman T."/>
            <person name="Nair S."/>
            <person name="De Pinna E."/>
            <person name="Peters T."/>
            <person name="Grant K."/>
        </authorList>
    </citation>
    <scope>NUCLEOTIDE SEQUENCE</scope>
    <source>
        <strain evidence="1">430336</strain>
    </source>
</reference>
<proteinExistence type="predicted"/>
<protein>
    <submittedName>
        <fullName evidence="1">CaiF/GrlA family transcriptional regulator</fullName>
    </submittedName>
</protein>
<name>A0A5J0S8Q4_SALET</name>